<comment type="miscellaneous">
    <text evidence="16">The active site is a redox-active disulfide bond.</text>
</comment>
<evidence type="ECO:0000256" key="6">
    <source>
        <dbReference type="ARBA" id="ARBA00022630"/>
    </source>
</evidence>
<dbReference type="Gene3D" id="3.50.50.60">
    <property type="entry name" value="FAD/NAD(P)-binding domain"/>
    <property type="match status" value="2"/>
</dbReference>
<comment type="subcellular location">
    <subcellularLocation>
        <location evidence="1">Cytoplasm</location>
    </subcellularLocation>
</comment>
<evidence type="ECO:0000256" key="7">
    <source>
        <dbReference type="ARBA" id="ARBA00022827"/>
    </source>
</evidence>
<dbReference type="Gene3D" id="3.30.390.30">
    <property type="match status" value="1"/>
</dbReference>
<evidence type="ECO:0000256" key="3">
    <source>
        <dbReference type="ARBA" id="ARBA00012608"/>
    </source>
</evidence>
<feature type="binding site" evidence="14">
    <location>
        <position position="300"/>
    </location>
    <ligand>
        <name>FAD</name>
        <dbReference type="ChEBI" id="CHEBI:57692"/>
    </ligand>
</feature>
<evidence type="ECO:0000256" key="11">
    <source>
        <dbReference type="ARBA" id="ARBA00023284"/>
    </source>
</evidence>
<evidence type="ECO:0000256" key="8">
    <source>
        <dbReference type="ARBA" id="ARBA00023002"/>
    </source>
</evidence>
<keyword evidence="6 16" id="KW-0285">Flavoprotein</keyword>
<evidence type="ECO:0000256" key="13">
    <source>
        <dbReference type="PIRSR" id="PIRSR000350-2"/>
    </source>
</evidence>
<dbReference type="NCBIfam" id="TIGR01350">
    <property type="entry name" value="lipoamide_DH"/>
    <property type="match status" value="1"/>
</dbReference>
<feature type="active site" description="Proton acceptor" evidence="13">
    <location>
        <position position="431"/>
    </location>
</feature>
<proteinExistence type="inferred from homology"/>
<organism evidence="19 20">
    <name type="scientific">Marseilla massiliensis</name>
    <dbReference type="NCBI Taxonomy" id="1841864"/>
    <lineage>
        <taxon>Bacteria</taxon>
        <taxon>Pseudomonadati</taxon>
        <taxon>Bacteroidota</taxon>
        <taxon>Bacteroidia</taxon>
        <taxon>Bacteroidales</taxon>
        <taxon>Prevotellaceae</taxon>
        <taxon>Marseilla</taxon>
    </lineage>
</organism>
<keyword evidence="14" id="KW-0547">Nucleotide-binding</keyword>
<dbReference type="PRINTS" id="PR00411">
    <property type="entry name" value="PNDRDTASEI"/>
</dbReference>
<keyword evidence="9 14" id="KW-0520">NAD</keyword>
<dbReference type="PIRSF" id="PIRSF000350">
    <property type="entry name" value="Mercury_reductase_MerA"/>
    <property type="match status" value="1"/>
</dbReference>
<feature type="domain" description="Pyridine nucleotide-disulphide oxidoreductase dimerisation" evidence="17">
    <location>
        <begin position="334"/>
        <end position="440"/>
    </location>
</feature>
<dbReference type="SUPFAM" id="SSF55424">
    <property type="entry name" value="FAD/NAD-linked reductases, dimerisation (C-terminal) domain"/>
    <property type="match status" value="1"/>
</dbReference>
<keyword evidence="10" id="KW-1015">Disulfide bond</keyword>
<evidence type="ECO:0000256" key="4">
    <source>
        <dbReference type="ARBA" id="ARBA00016961"/>
    </source>
</evidence>
<keyword evidence="8 16" id="KW-0560">Oxidoreductase</keyword>
<feature type="binding site" evidence="14">
    <location>
        <position position="49"/>
    </location>
    <ligand>
        <name>FAD</name>
        <dbReference type="ChEBI" id="CHEBI:57692"/>
    </ligand>
</feature>
<dbReference type="PANTHER" id="PTHR22912:SF217">
    <property type="entry name" value="DIHYDROLIPOYL DEHYDROGENASE"/>
    <property type="match status" value="1"/>
</dbReference>
<dbReference type="PROSITE" id="PS00076">
    <property type="entry name" value="PYRIDINE_REDOX_1"/>
    <property type="match status" value="1"/>
</dbReference>
<evidence type="ECO:0000256" key="1">
    <source>
        <dbReference type="ARBA" id="ARBA00004496"/>
    </source>
</evidence>
<dbReference type="GO" id="GO:0050660">
    <property type="term" value="F:flavin adenine dinucleotide binding"/>
    <property type="evidence" value="ECO:0007669"/>
    <property type="project" value="InterPro"/>
</dbReference>
<feature type="disulfide bond" description="Redox-active" evidence="15">
    <location>
        <begin position="40"/>
        <end position="45"/>
    </location>
</feature>
<evidence type="ECO:0000256" key="12">
    <source>
        <dbReference type="ARBA" id="ARBA00049187"/>
    </source>
</evidence>
<feature type="binding site" evidence="14">
    <location>
        <position position="197"/>
    </location>
    <ligand>
        <name>NAD(+)</name>
        <dbReference type="ChEBI" id="CHEBI:57540"/>
    </ligand>
</feature>
<dbReference type="InterPro" id="IPR023753">
    <property type="entry name" value="FAD/NAD-binding_dom"/>
</dbReference>
<dbReference type="InterPro" id="IPR006258">
    <property type="entry name" value="Lipoamide_DH"/>
</dbReference>
<sequence length="448" mass="47004">MNTDLIIIGSGPGGYRAAEHAARNGLQVAIIERAEVGGTCLNRGCIPTKAYARNAEIMDIMADAEAFGLGCLNYSFDFAKAAERKDGVVGTLRSGVETLLSAPGITLVRGEAAFKDAHTVTAGGEDYTAPNIIIATGSVPKMLPIEGIDDASMVWTSDRMLAATELPRRVCIVGAGVIGMEFACILNSFGCEVTVVEFLKECLPALDSDVAKRLRKAIEKRGVAFFMQSAVQAVGDGTVTFDRKGKQTTVETDCVLMAVGRTPATAGLNLEAAGVEYGPKGIITDDNLLTNVPGIYAIGDVNGRQMLAHAATMQGLKVVDSILGRTEGIRLDVMPAAIFTHPEAACVGLSEDACKALGTACRTAKANYRSNGKALAMGETEGMVKMLADESGKIIGCHAYGAHSADLVQEVSALICRDTTAAELAAMTHIHPTLSEMVQECAEQLARA</sequence>
<evidence type="ECO:0000313" key="20">
    <source>
        <dbReference type="Proteomes" id="UP000764045"/>
    </source>
</evidence>
<dbReference type="Pfam" id="PF07992">
    <property type="entry name" value="Pyr_redox_2"/>
    <property type="match status" value="1"/>
</dbReference>
<evidence type="ECO:0000259" key="18">
    <source>
        <dbReference type="Pfam" id="PF07992"/>
    </source>
</evidence>
<evidence type="ECO:0000259" key="17">
    <source>
        <dbReference type="Pfam" id="PF02852"/>
    </source>
</evidence>
<feature type="binding site" evidence="14">
    <location>
        <begin position="136"/>
        <end position="138"/>
    </location>
    <ligand>
        <name>FAD</name>
        <dbReference type="ChEBI" id="CHEBI:57692"/>
    </ligand>
</feature>
<comment type="similarity">
    <text evidence="2 16">Belongs to the class-I pyridine nucleotide-disulfide oxidoreductase family.</text>
</comment>
<dbReference type="GO" id="GO:0005737">
    <property type="term" value="C:cytoplasm"/>
    <property type="evidence" value="ECO:0007669"/>
    <property type="project" value="UniProtKB-SubCell"/>
</dbReference>
<evidence type="ECO:0000313" key="19">
    <source>
        <dbReference type="EMBL" id="MBM6660526.1"/>
    </source>
</evidence>
<dbReference type="InterPro" id="IPR050151">
    <property type="entry name" value="Class-I_Pyr_Nuc-Dis_Oxidored"/>
</dbReference>
<comment type="caution">
    <text evidence="19">The sequence shown here is derived from an EMBL/GenBank/DDBJ whole genome shotgun (WGS) entry which is preliminary data.</text>
</comment>
<gene>
    <name evidence="19" type="primary">lpdA</name>
    <name evidence="19" type="ORF">H6B30_01940</name>
</gene>
<evidence type="ECO:0000256" key="2">
    <source>
        <dbReference type="ARBA" id="ARBA00007532"/>
    </source>
</evidence>
<evidence type="ECO:0000256" key="5">
    <source>
        <dbReference type="ARBA" id="ARBA00022490"/>
    </source>
</evidence>
<comment type="catalytic activity">
    <reaction evidence="12 16">
        <text>N(6)-[(R)-dihydrolipoyl]-L-lysyl-[protein] + NAD(+) = N(6)-[(R)-lipoyl]-L-lysyl-[protein] + NADH + H(+)</text>
        <dbReference type="Rhea" id="RHEA:15045"/>
        <dbReference type="Rhea" id="RHEA-COMP:10474"/>
        <dbReference type="Rhea" id="RHEA-COMP:10475"/>
        <dbReference type="ChEBI" id="CHEBI:15378"/>
        <dbReference type="ChEBI" id="CHEBI:57540"/>
        <dbReference type="ChEBI" id="CHEBI:57945"/>
        <dbReference type="ChEBI" id="CHEBI:83099"/>
        <dbReference type="ChEBI" id="CHEBI:83100"/>
        <dbReference type="EC" id="1.8.1.4"/>
    </reaction>
</comment>
<dbReference type="GO" id="GO:0004148">
    <property type="term" value="F:dihydrolipoyl dehydrogenase (NADH) activity"/>
    <property type="evidence" value="ECO:0007669"/>
    <property type="project" value="UniProtKB-EC"/>
</dbReference>
<dbReference type="InterPro" id="IPR012999">
    <property type="entry name" value="Pyr_OxRdtase_I_AS"/>
</dbReference>
<dbReference type="PRINTS" id="PR00368">
    <property type="entry name" value="FADPNR"/>
</dbReference>
<evidence type="ECO:0000256" key="9">
    <source>
        <dbReference type="ARBA" id="ARBA00023027"/>
    </source>
</evidence>
<keyword evidence="20" id="KW-1185">Reference proteome</keyword>
<dbReference type="InterPro" id="IPR001100">
    <property type="entry name" value="Pyr_nuc-diS_OxRdtase"/>
</dbReference>
<keyword evidence="11 16" id="KW-0676">Redox-active center</keyword>
<dbReference type="FunFam" id="3.30.390.30:FF:000001">
    <property type="entry name" value="Dihydrolipoyl dehydrogenase"/>
    <property type="match status" value="1"/>
</dbReference>
<name>A0A938WH07_9BACT</name>
<dbReference type="EC" id="1.8.1.4" evidence="3 16"/>
<comment type="cofactor">
    <cofactor evidence="14 16">
        <name>FAD</name>
        <dbReference type="ChEBI" id="CHEBI:57692"/>
    </cofactor>
    <text evidence="14 16">Binds 1 FAD per subunit.</text>
</comment>
<feature type="binding site" evidence="14">
    <location>
        <begin position="174"/>
        <end position="181"/>
    </location>
    <ligand>
        <name>NAD(+)</name>
        <dbReference type="ChEBI" id="CHEBI:57540"/>
    </ligand>
</feature>
<feature type="domain" description="FAD/NAD(P)-binding" evidence="18">
    <location>
        <begin position="4"/>
        <end position="315"/>
    </location>
</feature>
<accession>A0A938WH07</accession>
<feature type="binding site" evidence="14">
    <location>
        <begin position="306"/>
        <end position="309"/>
    </location>
    <ligand>
        <name>FAD</name>
        <dbReference type="ChEBI" id="CHEBI:57692"/>
    </ligand>
</feature>
<dbReference type="PANTHER" id="PTHR22912">
    <property type="entry name" value="DISULFIDE OXIDOREDUCTASE"/>
    <property type="match status" value="1"/>
</dbReference>
<protein>
    <recommendedName>
        <fullName evidence="4 16">Dihydrolipoyl dehydrogenase</fullName>
        <ecNumber evidence="3 16">1.8.1.4</ecNumber>
    </recommendedName>
</protein>
<keyword evidence="7 14" id="KW-0274">FAD</keyword>
<dbReference type="RefSeq" id="WP_205107356.1">
    <property type="nucleotide sequence ID" value="NZ_JACJJL010000002.1"/>
</dbReference>
<dbReference type="AlphaFoldDB" id="A0A938WH07"/>
<keyword evidence="5" id="KW-0963">Cytoplasm</keyword>
<reference evidence="19 20" key="1">
    <citation type="journal article" date="2021" name="Sci. Rep.">
        <title>The distribution of antibiotic resistance genes in chicken gut microbiota commensals.</title>
        <authorList>
            <person name="Juricova H."/>
            <person name="Matiasovicova J."/>
            <person name="Kubasova T."/>
            <person name="Cejkova D."/>
            <person name="Rychlik I."/>
        </authorList>
    </citation>
    <scope>NUCLEOTIDE SEQUENCE [LARGE SCALE GENOMIC DNA]</scope>
    <source>
        <strain evidence="19 20">An819</strain>
    </source>
</reference>
<feature type="binding site" evidence="14">
    <location>
        <position position="260"/>
    </location>
    <ligand>
        <name>NAD(+)</name>
        <dbReference type="ChEBI" id="CHEBI:57540"/>
    </ligand>
</feature>
<dbReference type="EMBL" id="JACJJL010000002">
    <property type="protein sequence ID" value="MBM6660526.1"/>
    <property type="molecule type" value="Genomic_DNA"/>
</dbReference>
<dbReference type="InterPro" id="IPR036188">
    <property type="entry name" value="FAD/NAD-bd_sf"/>
</dbReference>
<dbReference type="GO" id="GO:0006103">
    <property type="term" value="P:2-oxoglutarate metabolic process"/>
    <property type="evidence" value="ECO:0007669"/>
    <property type="project" value="TreeGrafter"/>
</dbReference>
<evidence type="ECO:0000256" key="16">
    <source>
        <dbReference type="RuleBase" id="RU003692"/>
    </source>
</evidence>
<dbReference type="InterPro" id="IPR016156">
    <property type="entry name" value="FAD/NAD-linked_Rdtase_dimer_sf"/>
</dbReference>
<dbReference type="Pfam" id="PF02852">
    <property type="entry name" value="Pyr_redox_dim"/>
    <property type="match status" value="1"/>
</dbReference>
<dbReference type="InterPro" id="IPR004099">
    <property type="entry name" value="Pyr_nucl-diS_OxRdtase_dimer"/>
</dbReference>
<evidence type="ECO:0000256" key="14">
    <source>
        <dbReference type="PIRSR" id="PIRSR000350-3"/>
    </source>
</evidence>
<evidence type="ECO:0000256" key="15">
    <source>
        <dbReference type="PIRSR" id="PIRSR000350-4"/>
    </source>
</evidence>
<dbReference type="SUPFAM" id="SSF51905">
    <property type="entry name" value="FAD/NAD(P)-binding domain"/>
    <property type="match status" value="1"/>
</dbReference>
<dbReference type="Proteomes" id="UP000764045">
    <property type="component" value="Unassembled WGS sequence"/>
</dbReference>
<evidence type="ECO:0000256" key="10">
    <source>
        <dbReference type="ARBA" id="ARBA00023157"/>
    </source>
</evidence>